<evidence type="ECO:0000256" key="6">
    <source>
        <dbReference type="ARBA" id="ARBA00022692"/>
    </source>
</evidence>
<evidence type="ECO:0000256" key="1">
    <source>
        <dbReference type="ARBA" id="ARBA00004651"/>
    </source>
</evidence>
<evidence type="ECO:0000256" key="2">
    <source>
        <dbReference type="ARBA" id="ARBA00022448"/>
    </source>
</evidence>
<dbReference type="InterPro" id="IPR004700">
    <property type="entry name" value="PTS_IIC_man"/>
</dbReference>
<evidence type="ECO:0000256" key="8">
    <source>
        <dbReference type="ARBA" id="ARBA00023136"/>
    </source>
</evidence>
<dbReference type="Proteomes" id="UP000368032">
    <property type="component" value="Unassembled WGS sequence"/>
</dbReference>
<reference evidence="9 10" key="1">
    <citation type="submission" date="2019-10" db="EMBL/GenBank/DDBJ databases">
        <authorList>
            <person name="Wolf R A."/>
        </authorList>
    </citation>
    <scope>NUCLEOTIDE SEQUENCE [LARGE SCALE GENOMIC DNA]</scope>
    <source>
        <strain evidence="9">Collinsella_aerofaciens_DSM_13712</strain>
    </source>
</reference>
<organism evidence="9 10">
    <name type="scientific">Collinsella aerofaciens</name>
    <dbReference type="NCBI Taxonomy" id="74426"/>
    <lineage>
        <taxon>Bacteria</taxon>
        <taxon>Bacillati</taxon>
        <taxon>Actinomycetota</taxon>
        <taxon>Coriobacteriia</taxon>
        <taxon>Coriobacteriales</taxon>
        <taxon>Coriobacteriaceae</taxon>
        <taxon>Collinsella</taxon>
    </lineage>
</organism>
<gene>
    <name evidence="9" type="primary">agaC_2</name>
    <name evidence="9" type="ORF">CKJAJONC_01887</name>
</gene>
<evidence type="ECO:0000256" key="5">
    <source>
        <dbReference type="ARBA" id="ARBA00022683"/>
    </source>
</evidence>
<keyword evidence="3" id="KW-1003">Cell membrane</keyword>
<dbReference type="GO" id="GO:0009401">
    <property type="term" value="P:phosphoenolpyruvate-dependent sugar phosphotransferase system"/>
    <property type="evidence" value="ECO:0007669"/>
    <property type="project" value="UniProtKB-KW"/>
</dbReference>
<keyword evidence="4" id="KW-0762">Sugar transport</keyword>
<evidence type="ECO:0000313" key="10">
    <source>
        <dbReference type="Proteomes" id="UP000368032"/>
    </source>
</evidence>
<evidence type="ECO:0000313" key="9">
    <source>
        <dbReference type="EMBL" id="VWL96630.1"/>
    </source>
</evidence>
<protein>
    <submittedName>
        <fullName evidence="9">N-acetylgalactosamine permease IIC component 1</fullName>
    </submittedName>
</protein>
<keyword evidence="5" id="KW-0598">Phosphotransferase system</keyword>
<keyword evidence="6" id="KW-0812">Transmembrane</keyword>
<sequence>MVIKTILIFLIALLGYSEWLTGTSYLQRPIVLGPLVGLVMGDMVTGTIMGATMELAMVGAISVGAYNPPDTISGTILGVSLAMQAGADASAALTLGIPIARSSWRSIPPWASR</sequence>
<keyword evidence="2" id="KW-0813">Transport</keyword>
<evidence type="ECO:0000256" key="7">
    <source>
        <dbReference type="ARBA" id="ARBA00022989"/>
    </source>
</evidence>
<dbReference type="AlphaFoldDB" id="A0A5K1J378"/>
<dbReference type="Pfam" id="PF03609">
    <property type="entry name" value="EII-Sor"/>
    <property type="match status" value="1"/>
</dbReference>
<dbReference type="GO" id="GO:0005886">
    <property type="term" value="C:plasma membrane"/>
    <property type="evidence" value="ECO:0007669"/>
    <property type="project" value="UniProtKB-SubCell"/>
</dbReference>
<comment type="subcellular location">
    <subcellularLocation>
        <location evidence="1">Cell membrane</location>
        <topology evidence="1">Multi-pass membrane protein</topology>
    </subcellularLocation>
</comment>
<keyword evidence="8" id="KW-0472">Membrane</keyword>
<proteinExistence type="predicted"/>
<accession>A0A5K1J378</accession>
<name>A0A5K1J378_9ACTN</name>
<dbReference type="RefSeq" id="WP_264297881.1">
    <property type="nucleotide sequence ID" value="NZ_CABWIF010000021.1"/>
</dbReference>
<dbReference type="EMBL" id="CABWIF010000021">
    <property type="protein sequence ID" value="VWL96630.1"/>
    <property type="molecule type" value="Genomic_DNA"/>
</dbReference>
<keyword evidence="7" id="KW-1133">Transmembrane helix</keyword>
<evidence type="ECO:0000256" key="4">
    <source>
        <dbReference type="ARBA" id="ARBA00022597"/>
    </source>
</evidence>
<evidence type="ECO:0000256" key="3">
    <source>
        <dbReference type="ARBA" id="ARBA00022475"/>
    </source>
</evidence>